<dbReference type="InterPro" id="IPR000917">
    <property type="entry name" value="Sulfatase_N"/>
</dbReference>
<keyword evidence="10" id="KW-1185">Reference proteome</keyword>
<evidence type="ECO:0000256" key="4">
    <source>
        <dbReference type="ARBA" id="ARBA00022801"/>
    </source>
</evidence>
<keyword evidence="3 7" id="KW-0732">Signal</keyword>
<evidence type="ECO:0000256" key="7">
    <source>
        <dbReference type="SAM" id="SignalP"/>
    </source>
</evidence>
<organism evidence="9 10">
    <name type="scientific">Acanthosepion pharaonis</name>
    <name type="common">Pharaoh cuttlefish</name>
    <name type="synonym">Sepia pharaonis</name>
    <dbReference type="NCBI Taxonomy" id="158019"/>
    <lineage>
        <taxon>Eukaryota</taxon>
        <taxon>Metazoa</taxon>
        <taxon>Spiralia</taxon>
        <taxon>Lophotrochozoa</taxon>
        <taxon>Mollusca</taxon>
        <taxon>Cephalopoda</taxon>
        <taxon>Coleoidea</taxon>
        <taxon>Decapodiformes</taxon>
        <taxon>Sepiida</taxon>
        <taxon>Sepiina</taxon>
        <taxon>Sepiidae</taxon>
        <taxon>Acanthosepion</taxon>
    </lineage>
</organism>
<sequence>MAGKTWSSQVCLPFFILCFYFLFPTNGAPSKPNIIFILTDDLDIQLGGLIPLTKTKQLIGDAGITFTNMFVTSPLCCPSRSSILTGQYVHNHLVWNNSLSGNCSSLSWQKKFEPTLFPVKLNKNGYKTFFAGKYLNQYGKESVGGVQHVPPGWTSWNGLVGNSVYYNYSLSVNGVLESHGDSYKADYLTDLISRRAVKFIQHQNINKNPFFMMLATPAPHSPFTSAPQYSKEFANKKAPRDKSFNVHSKDKHWLVRKAASPMPNTTISFIDDTFRNRWKTLLSVDDLVENVVKQLDAVGQLNNTYIFFTSDNGYHLGQFSLSFDKRQLYDFDNRVPLLVRGPGIKPKQQRHEFVLNIDLAPTFLNLTGIPVSNSMDGKSLVPLFQGNVTNEPKFRQNCLIEHKGEAHVEIRQCPQYKNQGLATCDSNCVCEDSWNNTYGCVRQLSPTENFKYCEFEDQDHFIEMYDLNKDPFELTNIASTADPKFVSQLSQELAKLSLCKGKSCQETT</sequence>
<keyword evidence="4 9" id="KW-0378">Hydrolase</keyword>
<dbReference type="PIRSF" id="PIRSF036666">
    <property type="entry name" value="G6S"/>
    <property type="match status" value="1"/>
</dbReference>
<evidence type="ECO:0000256" key="5">
    <source>
        <dbReference type="ARBA" id="ARBA00023180"/>
    </source>
</evidence>
<dbReference type="Pfam" id="PF00884">
    <property type="entry name" value="Sulfatase"/>
    <property type="match status" value="1"/>
</dbReference>
<dbReference type="OrthoDB" id="96314at2759"/>
<gene>
    <name evidence="9" type="ORF">SPHA_35485</name>
</gene>
<dbReference type="InterPro" id="IPR017850">
    <property type="entry name" value="Alkaline_phosphatase_core_sf"/>
</dbReference>
<dbReference type="EC" id="3.1.6.14" evidence="9"/>
<feature type="signal peptide" evidence="7">
    <location>
        <begin position="1"/>
        <end position="27"/>
    </location>
</feature>
<comment type="PTM">
    <text evidence="6">The conversion to 3-oxoalanine (also known as C-formylglycine, FGly), of a serine or cysteine residue in prokaryotes and of a cysteine residue in eukaryotes, is critical for catalytic activity.</text>
</comment>
<comment type="caution">
    <text evidence="9">The sequence shown here is derived from an EMBL/GenBank/DDBJ whole genome shotgun (WGS) entry which is preliminary data.</text>
</comment>
<dbReference type="GO" id="GO:0005539">
    <property type="term" value="F:glycosaminoglycan binding"/>
    <property type="evidence" value="ECO:0007669"/>
    <property type="project" value="TreeGrafter"/>
</dbReference>
<dbReference type="Gene3D" id="3.40.720.10">
    <property type="entry name" value="Alkaline Phosphatase, subunit A"/>
    <property type="match status" value="1"/>
</dbReference>
<dbReference type="Proteomes" id="UP000597762">
    <property type="component" value="Unassembled WGS sequence"/>
</dbReference>
<dbReference type="CDD" id="cd16147">
    <property type="entry name" value="G6S"/>
    <property type="match status" value="1"/>
</dbReference>
<dbReference type="PROSITE" id="PS00523">
    <property type="entry name" value="SULFATASE_1"/>
    <property type="match status" value="1"/>
</dbReference>
<evidence type="ECO:0000256" key="3">
    <source>
        <dbReference type="ARBA" id="ARBA00022729"/>
    </source>
</evidence>
<dbReference type="AlphaFoldDB" id="A0A812CA30"/>
<comment type="similarity">
    <text evidence="2">Belongs to the sulfatase family.</text>
</comment>
<evidence type="ECO:0000256" key="1">
    <source>
        <dbReference type="ARBA" id="ARBA00001913"/>
    </source>
</evidence>
<dbReference type="SUPFAM" id="SSF53649">
    <property type="entry name" value="Alkaline phosphatase-like"/>
    <property type="match status" value="1"/>
</dbReference>
<feature type="modified residue" description="3-oxoalanine (Cys)" evidence="6">
    <location>
        <position position="76"/>
    </location>
</feature>
<evidence type="ECO:0000313" key="9">
    <source>
        <dbReference type="EMBL" id="CAE1267166.1"/>
    </source>
</evidence>
<keyword evidence="5" id="KW-0325">Glycoprotein</keyword>
<dbReference type="InterPro" id="IPR024607">
    <property type="entry name" value="Sulfatase_CS"/>
</dbReference>
<name>A0A812CA30_ACAPH</name>
<dbReference type="PANTHER" id="PTHR43108">
    <property type="entry name" value="N-ACETYLGLUCOSAMINE-6-SULFATASE FAMILY MEMBER"/>
    <property type="match status" value="1"/>
</dbReference>
<dbReference type="GO" id="GO:0008449">
    <property type="term" value="F:N-acetylglucosamine-6-sulfatase activity"/>
    <property type="evidence" value="ECO:0007669"/>
    <property type="project" value="UniProtKB-EC"/>
</dbReference>
<protein>
    <submittedName>
        <fullName evidence="9">GNS</fullName>
        <ecNumber evidence="9">3.1.6.14</ecNumber>
    </submittedName>
</protein>
<reference evidence="9" key="1">
    <citation type="submission" date="2021-01" db="EMBL/GenBank/DDBJ databases">
        <authorList>
            <person name="Li R."/>
            <person name="Bekaert M."/>
        </authorList>
    </citation>
    <scope>NUCLEOTIDE SEQUENCE</scope>
    <source>
        <strain evidence="9">Farmed</strain>
    </source>
</reference>
<evidence type="ECO:0000256" key="2">
    <source>
        <dbReference type="ARBA" id="ARBA00008779"/>
    </source>
</evidence>
<dbReference type="PANTHER" id="PTHR43108:SF8">
    <property type="entry name" value="SD21168P"/>
    <property type="match status" value="1"/>
</dbReference>
<dbReference type="GO" id="GO:0030203">
    <property type="term" value="P:glycosaminoglycan metabolic process"/>
    <property type="evidence" value="ECO:0007669"/>
    <property type="project" value="InterPro"/>
</dbReference>
<proteinExistence type="inferred from homology"/>
<feature type="chain" id="PRO_5032764330" evidence="7">
    <location>
        <begin position="28"/>
        <end position="508"/>
    </location>
</feature>
<dbReference type="InterPro" id="IPR012251">
    <property type="entry name" value="GlcNAc_6-SO4ase"/>
</dbReference>
<comment type="cofactor">
    <cofactor evidence="1">
        <name>Ca(2+)</name>
        <dbReference type="ChEBI" id="CHEBI:29108"/>
    </cofactor>
</comment>
<feature type="domain" description="Sulfatase N-terminal" evidence="8">
    <location>
        <begin position="32"/>
        <end position="369"/>
    </location>
</feature>
<evidence type="ECO:0000256" key="6">
    <source>
        <dbReference type="PIRSR" id="PIRSR036666-50"/>
    </source>
</evidence>
<evidence type="ECO:0000313" key="10">
    <source>
        <dbReference type="Proteomes" id="UP000597762"/>
    </source>
</evidence>
<evidence type="ECO:0000259" key="8">
    <source>
        <dbReference type="Pfam" id="PF00884"/>
    </source>
</evidence>
<dbReference type="EMBL" id="CAHIKZ030001528">
    <property type="protein sequence ID" value="CAE1267166.1"/>
    <property type="molecule type" value="Genomic_DNA"/>
</dbReference>
<accession>A0A812CA30</accession>